<keyword evidence="3" id="KW-0378">Hydrolase</keyword>
<comment type="similarity">
    <text evidence="1">Belongs to the peptidase C40 family.</text>
</comment>
<evidence type="ECO:0000256" key="5">
    <source>
        <dbReference type="SAM" id="Coils"/>
    </source>
</evidence>
<dbReference type="PROSITE" id="PS51935">
    <property type="entry name" value="NLPC_P60"/>
    <property type="match status" value="1"/>
</dbReference>
<dbReference type="EMBL" id="HE971709">
    <property type="protein sequence ID" value="CCK27460.1"/>
    <property type="molecule type" value="Genomic_DNA"/>
</dbReference>
<dbReference type="SUPFAM" id="SSF54001">
    <property type="entry name" value="Cysteine proteinases"/>
    <property type="match status" value="1"/>
</dbReference>
<evidence type="ECO:0000256" key="1">
    <source>
        <dbReference type="ARBA" id="ARBA00007074"/>
    </source>
</evidence>
<evidence type="ECO:0000313" key="8">
    <source>
        <dbReference type="EMBL" id="CCK27460.1"/>
    </source>
</evidence>
<accession>K4R310</accession>
<dbReference type="STRING" id="1214101.BN159_3081"/>
<organism evidence="8 9">
    <name type="scientific">Streptomyces davaonensis (strain DSM 101723 / JCM 4913 / KCC S-0913 / 768)</name>
    <dbReference type="NCBI Taxonomy" id="1214101"/>
    <lineage>
        <taxon>Bacteria</taxon>
        <taxon>Bacillati</taxon>
        <taxon>Actinomycetota</taxon>
        <taxon>Actinomycetes</taxon>
        <taxon>Kitasatosporales</taxon>
        <taxon>Streptomycetaceae</taxon>
        <taxon>Streptomyces</taxon>
    </lineage>
</organism>
<keyword evidence="5" id="KW-0175">Coiled coil</keyword>
<feature type="coiled-coil region" evidence="5">
    <location>
        <begin position="36"/>
        <end position="84"/>
    </location>
</feature>
<keyword evidence="2" id="KW-0645">Protease</keyword>
<dbReference type="PATRIC" id="fig|1214101.3.peg.3126"/>
<proteinExistence type="inferred from homology"/>
<dbReference type="GO" id="GO:0006508">
    <property type="term" value="P:proteolysis"/>
    <property type="evidence" value="ECO:0007669"/>
    <property type="project" value="UniProtKB-KW"/>
</dbReference>
<evidence type="ECO:0000259" key="7">
    <source>
        <dbReference type="PROSITE" id="PS51935"/>
    </source>
</evidence>
<feature type="coiled-coil region" evidence="5">
    <location>
        <begin position="167"/>
        <end position="194"/>
    </location>
</feature>
<dbReference type="PANTHER" id="PTHR47359">
    <property type="entry name" value="PEPTIDOGLYCAN DL-ENDOPEPTIDASE CWLO"/>
    <property type="match status" value="1"/>
</dbReference>
<keyword evidence="4" id="KW-0788">Thiol protease</keyword>
<reference evidence="8 9" key="1">
    <citation type="journal article" date="2012" name="J. Bacteriol.">
        <title>Genome sequence of the bacterium Streptomyces davawensis JCM 4913 and heterologous production of the unique antibiotic roseoflavin.</title>
        <authorList>
            <person name="Jankowitsch F."/>
            <person name="Schwarz J."/>
            <person name="Ruckert C."/>
            <person name="Gust B."/>
            <person name="Szczepanowski R."/>
            <person name="Blom J."/>
            <person name="Pelzer S."/>
            <person name="Kalinowski J."/>
            <person name="Mack M."/>
        </authorList>
    </citation>
    <scope>NUCLEOTIDE SEQUENCE [LARGE SCALE GENOMIC DNA]</scope>
    <source>
        <strain evidence="9">DSM 101723 / JCM 4913 / KCC S-0913 / 768</strain>
    </source>
</reference>
<dbReference type="Gene3D" id="3.90.1720.10">
    <property type="entry name" value="endopeptidase domain like (from Nostoc punctiforme)"/>
    <property type="match status" value="1"/>
</dbReference>
<feature type="domain" description="NlpC/P60" evidence="7">
    <location>
        <begin position="228"/>
        <end position="349"/>
    </location>
</feature>
<keyword evidence="6" id="KW-0732">Signal</keyword>
<dbReference type="PANTHER" id="PTHR47359:SF3">
    <property type="entry name" value="NLP_P60 DOMAIN-CONTAINING PROTEIN-RELATED"/>
    <property type="match status" value="1"/>
</dbReference>
<dbReference type="InterPro" id="IPR051794">
    <property type="entry name" value="PG_Endopeptidase_C40"/>
</dbReference>
<dbReference type="Pfam" id="PF00877">
    <property type="entry name" value="NLPC_P60"/>
    <property type="match status" value="1"/>
</dbReference>
<evidence type="ECO:0000256" key="2">
    <source>
        <dbReference type="ARBA" id="ARBA00022670"/>
    </source>
</evidence>
<dbReference type="HOGENOM" id="CLU_034085_1_2_11"/>
<name>K4R310_STRDJ</name>
<evidence type="ECO:0000256" key="3">
    <source>
        <dbReference type="ARBA" id="ARBA00022801"/>
    </source>
</evidence>
<dbReference type="GO" id="GO:0008234">
    <property type="term" value="F:cysteine-type peptidase activity"/>
    <property type="evidence" value="ECO:0007669"/>
    <property type="project" value="UniProtKB-KW"/>
</dbReference>
<dbReference type="eggNOG" id="COG0791">
    <property type="taxonomic scope" value="Bacteria"/>
</dbReference>
<evidence type="ECO:0000256" key="6">
    <source>
        <dbReference type="SAM" id="SignalP"/>
    </source>
</evidence>
<feature type="chain" id="PRO_5039163141" evidence="6">
    <location>
        <begin position="22"/>
        <end position="351"/>
    </location>
</feature>
<keyword evidence="9" id="KW-1185">Reference proteome</keyword>
<evidence type="ECO:0000313" key="9">
    <source>
        <dbReference type="Proteomes" id="UP000008043"/>
    </source>
</evidence>
<dbReference type="AlphaFoldDB" id="K4R310"/>
<dbReference type="Proteomes" id="UP000008043">
    <property type="component" value="Chromosome"/>
</dbReference>
<sequence>MSGRLPRLVCTAAMAAGTVLAPLPAAAVPEPGEPSVSRLLTDLQRLYREAERATETYNATEERLKEQRAEVRRLDGELSRVRLSLHDSRGAAGRLARQQYQGSTEISSYVRLLLARSPQHALEQGHVIGQLARERAETVGRLTGSEKKADELARKARTALDKQLALAERQKKDRDEVRGRLSDVEEMLSSLTAEQLGEIAELEEKGVQDAQRDLVTSGALGAGPAEASSAGEKAVRYAMRQLGKPYEWGAEGPRTYDCSGLTSEAWDHAGTSIPRTSQEQWARLPRVELDGLRPGDLVVYHRDATHVAMYLGAGEVVEAPRTGERIKVSPIAAHPILGAVRPDGDQASEAR</sequence>
<dbReference type="KEGG" id="sdv:BN159_3081"/>
<dbReference type="InterPro" id="IPR038765">
    <property type="entry name" value="Papain-like_cys_pep_sf"/>
</dbReference>
<feature type="signal peptide" evidence="6">
    <location>
        <begin position="1"/>
        <end position="21"/>
    </location>
</feature>
<protein>
    <submittedName>
        <fullName evidence="8">Secreted protein</fullName>
    </submittedName>
</protein>
<gene>
    <name evidence="8" type="ORF">BN159_3081</name>
</gene>
<evidence type="ECO:0000256" key="4">
    <source>
        <dbReference type="ARBA" id="ARBA00022807"/>
    </source>
</evidence>
<dbReference type="InterPro" id="IPR000064">
    <property type="entry name" value="NLP_P60_dom"/>
</dbReference>